<protein>
    <submittedName>
        <fullName evidence="1">Uncharacterized protein</fullName>
    </submittedName>
</protein>
<organism evidence="1 2">
    <name type="scientific">Alosa alosa</name>
    <name type="common">allis shad</name>
    <dbReference type="NCBI Taxonomy" id="278164"/>
    <lineage>
        <taxon>Eukaryota</taxon>
        <taxon>Metazoa</taxon>
        <taxon>Chordata</taxon>
        <taxon>Craniata</taxon>
        <taxon>Vertebrata</taxon>
        <taxon>Euteleostomi</taxon>
        <taxon>Actinopterygii</taxon>
        <taxon>Neopterygii</taxon>
        <taxon>Teleostei</taxon>
        <taxon>Clupei</taxon>
        <taxon>Clupeiformes</taxon>
        <taxon>Clupeoidei</taxon>
        <taxon>Clupeidae</taxon>
        <taxon>Alosa</taxon>
    </lineage>
</organism>
<reference evidence="1" key="1">
    <citation type="submission" date="2020-10" db="EMBL/GenBank/DDBJ databases">
        <title>Chromosome-scale genome assembly of the Allis shad, Alosa alosa.</title>
        <authorList>
            <person name="Margot Z."/>
            <person name="Christophe K."/>
            <person name="Cabau C."/>
            <person name="Louis A."/>
            <person name="Berthelot C."/>
            <person name="Parey E."/>
            <person name="Roest Crollius H."/>
            <person name="Montfort J."/>
            <person name="Robinson-Rechavi M."/>
            <person name="Bucao C."/>
            <person name="Bouchez O."/>
            <person name="Gislard M."/>
            <person name="Lluch J."/>
            <person name="Milhes M."/>
            <person name="Lampietro C."/>
            <person name="Lopez Roques C."/>
            <person name="Donnadieu C."/>
            <person name="Braasch I."/>
            <person name="Desvignes T."/>
            <person name="Postlethwait J."/>
            <person name="Bobe J."/>
            <person name="Guiguen Y."/>
        </authorList>
    </citation>
    <scope>NUCLEOTIDE SEQUENCE</scope>
    <source>
        <strain evidence="1">M-15738</strain>
        <tissue evidence="1">Blood</tissue>
    </source>
</reference>
<evidence type="ECO:0000313" key="1">
    <source>
        <dbReference type="EMBL" id="KAG5273039.1"/>
    </source>
</evidence>
<evidence type="ECO:0000313" key="2">
    <source>
        <dbReference type="Proteomes" id="UP000823561"/>
    </source>
</evidence>
<sequence>MVYLGRTERLWLHPHQESRLDPPALQMHPVILKQVLLPKVSMLAVILCARGRLLRGRRALGIFLADLAENQRRRTSCHYRRKKLVAAVHPRLLGEPDHCQMMKRMNEVCTPVYFKQF</sequence>
<dbReference type="Proteomes" id="UP000823561">
    <property type="component" value="Chromosome 11"/>
</dbReference>
<dbReference type="AlphaFoldDB" id="A0AAV6GET3"/>
<proteinExistence type="predicted"/>
<dbReference type="EMBL" id="JADWDJ010000011">
    <property type="protein sequence ID" value="KAG5273039.1"/>
    <property type="molecule type" value="Genomic_DNA"/>
</dbReference>
<accession>A0AAV6GET3</accession>
<name>A0AAV6GET3_9TELE</name>
<comment type="caution">
    <text evidence="1">The sequence shown here is derived from an EMBL/GenBank/DDBJ whole genome shotgun (WGS) entry which is preliminary data.</text>
</comment>
<keyword evidence="2" id="KW-1185">Reference proteome</keyword>
<gene>
    <name evidence="1" type="ORF">AALO_G00146910</name>
</gene>